<feature type="domain" description="Rrn7/TAF1B C-terminal cyclin" evidence="12">
    <location>
        <begin position="315"/>
        <end position="490"/>
    </location>
</feature>
<evidence type="ECO:0000256" key="7">
    <source>
        <dbReference type="ARBA" id="ARBA00023125"/>
    </source>
</evidence>
<feature type="compositionally biased region" description="Basic and acidic residues" evidence="10">
    <location>
        <begin position="135"/>
        <end position="151"/>
    </location>
</feature>
<feature type="compositionally biased region" description="Acidic residues" evidence="10">
    <location>
        <begin position="168"/>
        <end position="185"/>
    </location>
</feature>
<evidence type="ECO:0000313" key="14">
    <source>
        <dbReference type="Proteomes" id="UP000807469"/>
    </source>
</evidence>
<feature type="domain" description="Rrn7/TAF1B N-terminal cyclin" evidence="11">
    <location>
        <begin position="86"/>
        <end position="288"/>
    </location>
</feature>
<keyword evidence="4" id="KW-0863">Zinc-finger</keyword>
<dbReference type="Pfam" id="PF20644">
    <property type="entry name" value="Rrn7_cyclin_N"/>
    <property type="match status" value="1"/>
</dbReference>
<protein>
    <recommendedName>
        <fullName evidence="15">RRN7-type domain-containing protein</fullName>
    </recommendedName>
</protein>
<keyword evidence="14" id="KW-1185">Reference proteome</keyword>
<feature type="compositionally biased region" description="Basic and acidic residues" evidence="10">
    <location>
        <begin position="387"/>
        <end position="400"/>
    </location>
</feature>
<accession>A0A9P6D6V6</accession>
<dbReference type="GO" id="GO:0070860">
    <property type="term" value="C:RNA polymerase I core factor complex"/>
    <property type="evidence" value="ECO:0007669"/>
    <property type="project" value="InterPro"/>
</dbReference>
<dbReference type="GO" id="GO:0042790">
    <property type="term" value="P:nucleolar large rRNA transcription by RNA polymerase I"/>
    <property type="evidence" value="ECO:0007669"/>
    <property type="project" value="TreeGrafter"/>
</dbReference>
<feature type="compositionally biased region" description="Polar residues" evidence="10">
    <location>
        <begin position="152"/>
        <end position="167"/>
    </location>
</feature>
<evidence type="ECO:0000259" key="12">
    <source>
        <dbReference type="Pfam" id="PF20645"/>
    </source>
</evidence>
<feature type="compositionally biased region" description="Basic and acidic residues" evidence="10">
    <location>
        <begin position="186"/>
        <end position="196"/>
    </location>
</feature>
<feature type="compositionally biased region" description="Acidic residues" evidence="10">
    <location>
        <begin position="198"/>
        <end position="210"/>
    </location>
</feature>
<dbReference type="PANTHER" id="PTHR31576">
    <property type="entry name" value="TATA BOX-BINDING PROTEIN-ASSOCIATED FACTOR RNA POLYMERASE I SUBUNIT B"/>
    <property type="match status" value="1"/>
</dbReference>
<evidence type="ECO:0000256" key="1">
    <source>
        <dbReference type="ARBA" id="ARBA00004604"/>
    </source>
</evidence>
<feature type="region of interest" description="Disordered" evidence="10">
    <location>
        <begin position="381"/>
        <end position="400"/>
    </location>
</feature>
<dbReference type="PANTHER" id="PTHR31576:SF2">
    <property type="entry name" value="TATA BOX-BINDING PROTEIN-ASSOCIATED FACTOR RNA POLYMERASE I SUBUNIT B"/>
    <property type="match status" value="1"/>
</dbReference>
<evidence type="ECO:0000256" key="2">
    <source>
        <dbReference type="ARBA" id="ARBA00006899"/>
    </source>
</evidence>
<evidence type="ECO:0008006" key="15">
    <source>
        <dbReference type="Google" id="ProtNLM"/>
    </source>
</evidence>
<evidence type="ECO:0000256" key="10">
    <source>
        <dbReference type="SAM" id="MobiDB-lite"/>
    </source>
</evidence>
<evidence type="ECO:0000256" key="3">
    <source>
        <dbReference type="ARBA" id="ARBA00022723"/>
    </source>
</evidence>
<feature type="compositionally biased region" description="Basic residues" evidence="10">
    <location>
        <begin position="236"/>
        <end position="245"/>
    </location>
</feature>
<keyword evidence="7" id="KW-0238">DNA-binding</keyword>
<gene>
    <name evidence="13" type="ORF">BDN70DRAFT_847983</name>
</gene>
<organism evidence="13 14">
    <name type="scientific">Pholiota conissans</name>
    <dbReference type="NCBI Taxonomy" id="109636"/>
    <lineage>
        <taxon>Eukaryota</taxon>
        <taxon>Fungi</taxon>
        <taxon>Dikarya</taxon>
        <taxon>Basidiomycota</taxon>
        <taxon>Agaricomycotina</taxon>
        <taxon>Agaricomycetes</taxon>
        <taxon>Agaricomycetidae</taxon>
        <taxon>Agaricales</taxon>
        <taxon>Agaricineae</taxon>
        <taxon>Strophariaceae</taxon>
        <taxon>Pholiota</taxon>
    </lineage>
</organism>
<keyword evidence="5" id="KW-0862">Zinc</keyword>
<evidence type="ECO:0000256" key="9">
    <source>
        <dbReference type="ARBA" id="ARBA00023242"/>
    </source>
</evidence>
<evidence type="ECO:0000256" key="4">
    <source>
        <dbReference type="ARBA" id="ARBA00022771"/>
    </source>
</evidence>
<dbReference type="InterPro" id="IPR048540">
    <property type="entry name" value="Rrn7_cyclin_N"/>
</dbReference>
<evidence type="ECO:0000256" key="8">
    <source>
        <dbReference type="ARBA" id="ARBA00023163"/>
    </source>
</evidence>
<evidence type="ECO:0000256" key="5">
    <source>
        <dbReference type="ARBA" id="ARBA00022833"/>
    </source>
</evidence>
<sequence>MAPRRRCPTCGSKQWHKEPSSGLIACSEGHVLQDYRNETTEITEVGPHAMHKRTLKSGRKKKGYVSKADPKLYHGARARYHYFLCLQLILRKQITALLQVWELPAEFEVICRDIWALHLSLLPDPPSAEPYYHAQENRTGEPRKEGAEDQKVSSATAKTKNEMNQPYDSEDSESSEIGGQDDDDKNVEPEGERGQEGDAGEDEVEEDPELEALMRENSELSSSSSEGEKISPIGNARKKGKKKGHPAIESPVSTIAVLVVACWTLRIPVMLRDFTRLVENYELPYLDPAVRVLPLSMVEHLTKHDIQALSPPHAPRTLAIHTVASRMAKKIYATYGVYTPECNAASLLWRLTKEMAGTPLLYRLAKRTASVLSVPLALHSSLSGGRDQAEDTDGTRHQYDDAPPEVALLACIIIVLKLVYGLDGQERVPMDAEDVACGLPECGEYLRELEKRDEEDLQKKEVRFGTRSNLNVGDMGADELDSYMDLCEQALLGSRDDDGGLERYFPIVPIERTDARAHEERARCVFGGRPGGGGTGVRPGGEYKIWQWRDVDGRGCEAWAAVVGRATRVSGVDGVYMGGVVGAYEGRLVRWTAGRGRCRVRRG</sequence>
<dbReference type="GO" id="GO:0001164">
    <property type="term" value="F:RNA polymerase I core promoter sequence-specific DNA binding"/>
    <property type="evidence" value="ECO:0007669"/>
    <property type="project" value="InterPro"/>
</dbReference>
<comment type="subcellular location">
    <subcellularLocation>
        <location evidence="1">Nucleus</location>
        <location evidence="1">Nucleolus</location>
    </subcellularLocation>
</comment>
<comment type="caution">
    <text evidence="13">The sequence shown here is derived from an EMBL/GenBank/DDBJ whole genome shotgun (WGS) entry which is preliminary data.</text>
</comment>
<evidence type="ECO:0000259" key="11">
    <source>
        <dbReference type="Pfam" id="PF20644"/>
    </source>
</evidence>
<name>A0A9P6D6V6_9AGAR</name>
<dbReference type="Pfam" id="PF20645">
    <property type="entry name" value="Rrn7_cyclin_C"/>
    <property type="match status" value="1"/>
</dbReference>
<dbReference type="GO" id="GO:0008270">
    <property type="term" value="F:zinc ion binding"/>
    <property type="evidence" value="ECO:0007669"/>
    <property type="project" value="UniProtKB-KW"/>
</dbReference>
<keyword evidence="8" id="KW-0804">Transcription</keyword>
<dbReference type="EMBL" id="MU155136">
    <property type="protein sequence ID" value="KAF9485275.1"/>
    <property type="molecule type" value="Genomic_DNA"/>
</dbReference>
<keyword evidence="3" id="KW-0479">Metal-binding</keyword>
<dbReference type="OrthoDB" id="428577at2759"/>
<proteinExistence type="inferred from homology"/>
<dbReference type="Proteomes" id="UP000807469">
    <property type="component" value="Unassembled WGS sequence"/>
</dbReference>
<evidence type="ECO:0000256" key="6">
    <source>
        <dbReference type="ARBA" id="ARBA00023015"/>
    </source>
</evidence>
<keyword evidence="9" id="KW-0539">Nucleus</keyword>
<comment type="similarity">
    <text evidence="2">Belongs to the RRN7/TAF1B family.</text>
</comment>
<reference evidence="13" key="1">
    <citation type="submission" date="2020-11" db="EMBL/GenBank/DDBJ databases">
        <authorList>
            <consortium name="DOE Joint Genome Institute"/>
            <person name="Ahrendt S."/>
            <person name="Riley R."/>
            <person name="Andreopoulos W."/>
            <person name="Labutti K."/>
            <person name="Pangilinan J."/>
            <person name="Ruiz-Duenas F.J."/>
            <person name="Barrasa J.M."/>
            <person name="Sanchez-Garcia M."/>
            <person name="Camarero S."/>
            <person name="Miyauchi S."/>
            <person name="Serrano A."/>
            <person name="Linde D."/>
            <person name="Babiker R."/>
            <person name="Drula E."/>
            <person name="Ayuso-Fernandez I."/>
            <person name="Pacheco R."/>
            <person name="Padilla G."/>
            <person name="Ferreira P."/>
            <person name="Barriuso J."/>
            <person name="Kellner H."/>
            <person name="Castanera R."/>
            <person name="Alfaro M."/>
            <person name="Ramirez L."/>
            <person name="Pisabarro A.G."/>
            <person name="Kuo A."/>
            <person name="Tritt A."/>
            <person name="Lipzen A."/>
            <person name="He G."/>
            <person name="Yan M."/>
            <person name="Ng V."/>
            <person name="Cullen D."/>
            <person name="Martin F."/>
            <person name="Rosso M.-N."/>
            <person name="Henrissat B."/>
            <person name="Hibbett D."/>
            <person name="Martinez A.T."/>
            <person name="Grigoriev I.V."/>
        </authorList>
    </citation>
    <scope>NUCLEOTIDE SEQUENCE</scope>
    <source>
        <strain evidence="13">CIRM-BRFM 674</strain>
    </source>
</reference>
<feature type="region of interest" description="Disordered" evidence="10">
    <location>
        <begin position="130"/>
        <end position="247"/>
    </location>
</feature>
<evidence type="ECO:0000313" key="13">
    <source>
        <dbReference type="EMBL" id="KAF9485275.1"/>
    </source>
</evidence>
<keyword evidence="6" id="KW-0805">Transcription regulation</keyword>
<dbReference type="InterPro" id="IPR033599">
    <property type="entry name" value="TAF1B/Rrn7"/>
</dbReference>
<dbReference type="InterPro" id="IPR048538">
    <property type="entry name" value="Rrn7_cyclin_C"/>
</dbReference>
<dbReference type="AlphaFoldDB" id="A0A9P6D6V6"/>